<dbReference type="eggNOG" id="COG1525">
    <property type="taxonomic scope" value="Bacteria"/>
</dbReference>
<evidence type="ECO:0000256" key="1">
    <source>
        <dbReference type="SAM" id="SignalP"/>
    </source>
</evidence>
<evidence type="ECO:0000313" key="3">
    <source>
        <dbReference type="Proteomes" id="UP000011744"/>
    </source>
</evidence>
<accession>M3A9I4</accession>
<feature type="chain" id="PRO_5004031452" evidence="1">
    <location>
        <begin position="26"/>
        <end position="190"/>
    </location>
</feature>
<dbReference type="STRING" id="1244869.H261_14760"/>
<reference evidence="2 3" key="1">
    <citation type="journal article" date="2014" name="Genome Announc.">
        <title>Draft Genome Sequence of Magnetospirillum sp. Strain SO-1, a Freshwater Magnetotactic Bacterium Isolated from the Ol'khovka River, Russia.</title>
        <authorList>
            <person name="Grouzdev D.S."/>
            <person name="Dziuba M.V."/>
            <person name="Sukhacheva M.S."/>
            <person name="Mardanov A.V."/>
            <person name="Beletskiy A.V."/>
            <person name="Kuznetsov B.B."/>
            <person name="Skryabin K.G."/>
        </authorList>
    </citation>
    <scope>NUCLEOTIDE SEQUENCE [LARGE SCALE GENOMIC DNA]</scope>
    <source>
        <strain evidence="2 3">SO-1</strain>
    </source>
</reference>
<sequence>MLYLGLMHAIALALTALILSAPVLAAGPQAPPATPAPAAPLRCPEDAEGGACVWGKAEGYDAGAVQVRGLHIALAGIAAPGRKDWCASKSAKDEFDCARPARKRMGEALAKGVACEIVDVASGQLWGRCRVAEGDLGRLLVQAGLARAAKDGPYAEAQKQAVAARRGLWAADMILPRDWETARRKAADED</sequence>
<feature type="signal peptide" evidence="1">
    <location>
        <begin position="1"/>
        <end position="25"/>
    </location>
</feature>
<proteinExistence type="predicted"/>
<keyword evidence="1" id="KW-0732">Signal</keyword>
<dbReference type="PATRIC" id="fig|1244869.3.peg.2969"/>
<dbReference type="SUPFAM" id="SSF50199">
    <property type="entry name" value="Staphylococcal nuclease"/>
    <property type="match status" value="1"/>
</dbReference>
<dbReference type="EMBL" id="AONQ01000041">
    <property type="protein sequence ID" value="EME69149.1"/>
    <property type="molecule type" value="Genomic_DNA"/>
</dbReference>
<gene>
    <name evidence="2" type="ORF">H261_14760</name>
</gene>
<dbReference type="InterPro" id="IPR035437">
    <property type="entry name" value="SNase_OB-fold_sf"/>
</dbReference>
<evidence type="ECO:0000313" key="2">
    <source>
        <dbReference type="EMBL" id="EME69149.1"/>
    </source>
</evidence>
<keyword evidence="3" id="KW-1185">Reference proteome</keyword>
<organism evidence="2 3">
    <name type="scientific">Paramagnetospirillum caucaseum</name>
    <dbReference type="NCBI Taxonomy" id="1244869"/>
    <lineage>
        <taxon>Bacteria</taxon>
        <taxon>Pseudomonadati</taxon>
        <taxon>Pseudomonadota</taxon>
        <taxon>Alphaproteobacteria</taxon>
        <taxon>Rhodospirillales</taxon>
        <taxon>Magnetospirillaceae</taxon>
        <taxon>Paramagnetospirillum</taxon>
    </lineage>
</organism>
<comment type="caution">
    <text evidence="2">The sequence shown here is derived from an EMBL/GenBank/DDBJ whole genome shotgun (WGS) entry which is preliminary data.</text>
</comment>
<dbReference type="Gene3D" id="2.40.50.90">
    <property type="match status" value="1"/>
</dbReference>
<dbReference type="AlphaFoldDB" id="M3A9I4"/>
<dbReference type="Proteomes" id="UP000011744">
    <property type="component" value="Unassembled WGS sequence"/>
</dbReference>
<name>M3A9I4_9PROT</name>
<protein>
    <submittedName>
        <fullName evidence="2">Micrococcal nuclease-like protein</fullName>
    </submittedName>
</protein>